<dbReference type="InterPro" id="IPR051094">
    <property type="entry name" value="Diverse_Catalytic_Enzymes"/>
</dbReference>
<dbReference type="RefSeq" id="WP_110250905.1">
    <property type="nucleotide sequence ID" value="NZ_QJJR01000004.1"/>
</dbReference>
<evidence type="ECO:0000256" key="5">
    <source>
        <dbReference type="ARBA" id="ARBA00023004"/>
    </source>
</evidence>
<evidence type="ECO:0000313" key="8">
    <source>
        <dbReference type="EMBL" id="PXW91601.1"/>
    </source>
</evidence>
<evidence type="ECO:0000259" key="7">
    <source>
        <dbReference type="SMART" id="SM00471"/>
    </source>
</evidence>
<dbReference type="SUPFAM" id="SSF109604">
    <property type="entry name" value="HD-domain/PDEase-like"/>
    <property type="match status" value="1"/>
</dbReference>
<protein>
    <recommendedName>
        <fullName evidence="1">bis(5'-nucleosyl)-tetraphosphatase (symmetrical)</fullName>
        <ecNumber evidence="1">3.6.1.41</ecNumber>
    </recommendedName>
</protein>
<evidence type="ECO:0000256" key="3">
    <source>
        <dbReference type="ARBA" id="ARBA00022741"/>
    </source>
</evidence>
<organism evidence="8 9">
    <name type="scientific">Streptohalobacillus salinus</name>
    <dbReference type="NCBI Taxonomy" id="621096"/>
    <lineage>
        <taxon>Bacteria</taxon>
        <taxon>Bacillati</taxon>
        <taxon>Bacillota</taxon>
        <taxon>Bacilli</taxon>
        <taxon>Bacillales</taxon>
        <taxon>Bacillaceae</taxon>
        <taxon>Streptohalobacillus</taxon>
    </lineage>
</organism>
<evidence type="ECO:0000313" key="9">
    <source>
        <dbReference type="Proteomes" id="UP000247922"/>
    </source>
</evidence>
<dbReference type="NCBIfam" id="TIGR00488">
    <property type="entry name" value="bis(5'-nucleosyl)-tetraphosphatase (symmetrical) YqeK"/>
    <property type="match status" value="1"/>
</dbReference>
<sequence length="183" mass="21006">MKKREALNLVKPHLTEQRFLHTERVTETALDLAARFHVDAQKAMLGAVFHDYCKYRNLEEMKQVILQSALPDLLLEFHHELWHGPVASILVKSELGIDDDAVLSAIYWHTTGHAEMTTLEKIVYLADYIEPGREIPGIDKIRTIAKSDLDEAVFHAVRNQMLYLIGKSRKVYPETLNLYNALV</sequence>
<keyword evidence="5" id="KW-0408">Iron</keyword>
<dbReference type="Proteomes" id="UP000247922">
    <property type="component" value="Unassembled WGS sequence"/>
</dbReference>
<gene>
    <name evidence="8" type="ORF">DES38_10427</name>
</gene>
<dbReference type="Gene3D" id="1.10.3210.10">
    <property type="entry name" value="Hypothetical protein af1432"/>
    <property type="match status" value="1"/>
</dbReference>
<evidence type="ECO:0000256" key="1">
    <source>
        <dbReference type="ARBA" id="ARBA00012506"/>
    </source>
</evidence>
<dbReference type="AlphaFoldDB" id="A0A2V3WEM7"/>
<comment type="caution">
    <text evidence="8">The sequence shown here is derived from an EMBL/GenBank/DDBJ whole genome shotgun (WGS) entry which is preliminary data.</text>
</comment>
<keyword evidence="3" id="KW-0547">Nucleotide-binding</keyword>
<name>A0A2V3WEM7_9BACI</name>
<proteinExistence type="predicted"/>
<comment type="catalytic activity">
    <reaction evidence="6">
        <text>P(1),P(4)-bis(5'-adenosyl) tetraphosphate + H2O = 2 ADP + 2 H(+)</text>
        <dbReference type="Rhea" id="RHEA:24252"/>
        <dbReference type="ChEBI" id="CHEBI:15377"/>
        <dbReference type="ChEBI" id="CHEBI:15378"/>
        <dbReference type="ChEBI" id="CHEBI:58141"/>
        <dbReference type="ChEBI" id="CHEBI:456216"/>
        <dbReference type="EC" id="3.6.1.41"/>
    </reaction>
</comment>
<feature type="domain" description="HD/PDEase" evidence="7">
    <location>
        <begin position="14"/>
        <end position="141"/>
    </location>
</feature>
<dbReference type="PANTHER" id="PTHR35795">
    <property type="entry name" value="SLR1885 PROTEIN"/>
    <property type="match status" value="1"/>
</dbReference>
<evidence type="ECO:0000256" key="6">
    <source>
        <dbReference type="ARBA" id="ARBA00049417"/>
    </source>
</evidence>
<evidence type="ECO:0000256" key="2">
    <source>
        <dbReference type="ARBA" id="ARBA00022723"/>
    </source>
</evidence>
<reference evidence="8 9" key="1">
    <citation type="submission" date="2018-05" db="EMBL/GenBank/DDBJ databases">
        <title>Genomic Encyclopedia of Type Strains, Phase IV (KMG-IV): sequencing the most valuable type-strain genomes for metagenomic binning, comparative biology and taxonomic classification.</title>
        <authorList>
            <person name="Goeker M."/>
        </authorList>
    </citation>
    <scope>NUCLEOTIDE SEQUENCE [LARGE SCALE GENOMIC DNA]</scope>
    <source>
        <strain evidence="8 9">DSM 22440</strain>
    </source>
</reference>
<dbReference type="InterPro" id="IPR006674">
    <property type="entry name" value="HD_domain"/>
</dbReference>
<dbReference type="EMBL" id="QJJR01000004">
    <property type="protein sequence ID" value="PXW91601.1"/>
    <property type="molecule type" value="Genomic_DNA"/>
</dbReference>
<dbReference type="SMART" id="SM00471">
    <property type="entry name" value="HDc"/>
    <property type="match status" value="1"/>
</dbReference>
<dbReference type="PANTHER" id="PTHR35795:SF1">
    <property type="entry name" value="BIS(5'-NUCLEOSYL)-TETRAPHOSPHATASE, SYMMETRICAL"/>
    <property type="match status" value="1"/>
</dbReference>
<evidence type="ECO:0000256" key="4">
    <source>
        <dbReference type="ARBA" id="ARBA00022801"/>
    </source>
</evidence>
<dbReference type="InterPro" id="IPR005249">
    <property type="entry name" value="YqeK"/>
</dbReference>
<dbReference type="GO" id="GO:0008803">
    <property type="term" value="F:bis(5'-nucleosyl)-tetraphosphatase (symmetrical) activity"/>
    <property type="evidence" value="ECO:0007669"/>
    <property type="project" value="UniProtKB-EC"/>
</dbReference>
<dbReference type="Pfam" id="PF01966">
    <property type="entry name" value="HD"/>
    <property type="match status" value="1"/>
</dbReference>
<keyword evidence="4 8" id="KW-0378">Hydrolase</keyword>
<dbReference type="GO" id="GO:0046872">
    <property type="term" value="F:metal ion binding"/>
    <property type="evidence" value="ECO:0007669"/>
    <property type="project" value="UniProtKB-KW"/>
</dbReference>
<dbReference type="CDD" id="cd00077">
    <property type="entry name" value="HDc"/>
    <property type="match status" value="1"/>
</dbReference>
<dbReference type="EC" id="3.6.1.41" evidence="1"/>
<accession>A0A2V3WEM7</accession>
<dbReference type="InterPro" id="IPR003607">
    <property type="entry name" value="HD/PDEase_dom"/>
</dbReference>
<keyword evidence="2" id="KW-0479">Metal-binding</keyword>
<keyword evidence="9" id="KW-1185">Reference proteome</keyword>
<dbReference type="GO" id="GO:0000166">
    <property type="term" value="F:nucleotide binding"/>
    <property type="evidence" value="ECO:0007669"/>
    <property type="project" value="UniProtKB-KW"/>
</dbReference>
<dbReference type="OrthoDB" id="9782134at2"/>